<feature type="binding site" evidence="3">
    <location>
        <position position="222"/>
    </location>
    <ligand>
        <name>Fe cation</name>
        <dbReference type="ChEBI" id="CHEBI:24875"/>
    </ligand>
</feature>
<accession>A0A1B1ALZ0</accession>
<dbReference type="PIRSF" id="PIRSF002825">
    <property type="entry name" value="CfbpA"/>
    <property type="match status" value="1"/>
</dbReference>
<dbReference type="InterPro" id="IPR026045">
    <property type="entry name" value="Ferric-bd"/>
</dbReference>
<sequence>MNRRALVLGASATAAAACTPGGGGEKFVNVYTARHYDSDRALYAAFQAATGVEVRALTGSAEQLLERMRAEGDASEADVFISADAGNLWRVKEAGLLQNVTTPTLQEKVPAHLRDPDGAFWGFTKRARIIVYRKDAVRPEEVATMDALGTARFRKQIVMRSSSNTYQLSTLAARIERLGAENAKAWAAAVRANFAHDPQGSDTDQIKAVAAGEAQASVCNHYYYFRMMRSDDPADRSVVEKVGFVFPDQAGAGAHVNISGGGVTAYAKRRDRAVQFLEYLVSDEAQTTLAPLNDEFPIRPEIAPAPDLAALGPFKEENIPLDALGRHQAEAARIFEEVGWS</sequence>
<feature type="binding site" evidence="3">
    <location>
        <position position="35"/>
    </location>
    <ligand>
        <name>Fe cation</name>
        <dbReference type="ChEBI" id="CHEBI:24875"/>
    </ligand>
</feature>
<keyword evidence="5" id="KW-1185">Reference proteome</keyword>
<dbReference type="GO" id="GO:0046872">
    <property type="term" value="F:metal ion binding"/>
    <property type="evidence" value="ECO:0007669"/>
    <property type="project" value="UniProtKB-KW"/>
</dbReference>
<evidence type="ECO:0008006" key="6">
    <source>
        <dbReference type="Google" id="ProtNLM"/>
    </source>
</evidence>
<evidence type="ECO:0000256" key="3">
    <source>
        <dbReference type="PIRSR" id="PIRSR002825-1"/>
    </source>
</evidence>
<dbReference type="Gene3D" id="3.40.190.10">
    <property type="entry name" value="Periplasmic binding protein-like II"/>
    <property type="match status" value="2"/>
</dbReference>
<dbReference type="SUPFAM" id="SSF53850">
    <property type="entry name" value="Periplasmic binding protein-like II"/>
    <property type="match status" value="1"/>
</dbReference>
<dbReference type="STRING" id="1759059.ATE48_17335"/>
<dbReference type="GO" id="GO:0030288">
    <property type="term" value="C:outer membrane-bounded periplasmic space"/>
    <property type="evidence" value="ECO:0007669"/>
    <property type="project" value="TreeGrafter"/>
</dbReference>
<dbReference type="InParanoid" id="A0A1B1ALZ0"/>
<protein>
    <recommendedName>
        <fullName evidence="6">Fe(3+) ABC transporter substrate-binding protein</fullName>
    </recommendedName>
</protein>
<proteinExistence type="inferred from homology"/>
<evidence type="ECO:0000256" key="2">
    <source>
        <dbReference type="ARBA" id="ARBA00022729"/>
    </source>
</evidence>
<dbReference type="Pfam" id="PF13416">
    <property type="entry name" value="SBP_bac_8"/>
    <property type="match status" value="1"/>
</dbReference>
<evidence type="ECO:0000256" key="1">
    <source>
        <dbReference type="ARBA" id="ARBA00008520"/>
    </source>
</evidence>
<dbReference type="PROSITE" id="PS51257">
    <property type="entry name" value="PROKAR_LIPOPROTEIN"/>
    <property type="match status" value="1"/>
</dbReference>
<feature type="binding site" evidence="3">
    <location>
        <position position="223"/>
    </location>
    <ligand>
        <name>Fe cation</name>
        <dbReference type="ChEBI" id="CHEBI:24875"/>
    </ligand>
</feature>
<comment type="similarity">
    <text evidence="1">Belongs to the bacterial solute-binding protein 1 family.</text>
</comment>
<dbReference type="EMBL" id="CP013244">
    <property type="protein sequence ID" value="ANP47540.1"/>
    <property type="molecule type" value="Genomic_DNA"/>
</dbReference>
<dbReference type="PANTHER" id="PTHR30006">
    <property type="entry name" value="THIAMINE-BINDING PERIPLASMIC PROTEIN-RELATED"/>
    <property type="match status" value="1"/>
</dbReference>
<organism evidence="4 5">
    <name type="scientific">Candidatus Viadribacter manganicus</name>
    <dbReference type="NCBI Taxonomy" id="1759059"/>
    <lineage>
        <taxon>Bacteria</taxon>
        <taxon>Pseudomonadati</taxon>
        <taxon>Pseudomonadota</taxon>
        <taxon>Alphaproteobacteria</taxon>
        <taxon>Hyphomonadales</taxon>
        <taxon>Hyphomonadaceae</taxon>
        <taxon>Candidatus Viadribacter</taxon>
    </lineage>
</organism>
<reference evidence="4 5" key="1">
    <citation type="submission" date="2015-11" db="EMBL/GenBank/DDBJ databases">
        <title>Whole-Genome Sequence of Candidatus Oderbacter manganicum from the National Park Lower Oder Valley, Germany.</title>
        <authorList>
            <person name="Braun B."/>
            <person name="Liere K."/>
            <person name="Szewzyk U."/>
        </authorList>
    </citation>
    <scope>NUCLEOTIDE SEQUENCE [LARGE SCALE GENOMIC DNA]</scope>
    <source>
        <strain evidence="4 5">OTSz_A_272</strain>
    </source>
</reference>
<dbReference type="KEGG" id="cbot:ATE48_17335"/>
<keyword evidence="2" id="KW-0732">Signal</keyword>
<keyword evidence="3" id="KW-0479">Metal-binding</keyword>
<evidence type="ECO:0000313" key="5">
    <source>
        <dbReference type="Proteomes" id="UP000092498"/>
    </source>
</evidence>
<evidence type="ECO:0000313" key="4">
    <source>
        <dbReference type="EMBL" id="ANP47540.1"/>
    </source>
</evidence>
<keyword evidence="3" id="KW-0408">Iron</keyword>
<dbReference type="Proteomes" id="UP000092498">
    <property type="component" value="Chromosome"/>
</dbReference>
<dbReference type="AlphaFoldDB" id="A0A1B1ALZ0"/>
<dbReference type="PANTHER" id="PTHR30006:SF15">
    <property type="entry name" value="IRON-UTILIZATION PERIPLASMIC PROTEIN"/>
    <property type="match status" value="1"/>
</dbReference>
<gene>
    <name evidence="4" type="ORF">ATE48_17335</name>
</gene>
<name>A0A1B1ALZ0_9PROT</name>
<dbReference type="InterPro" id="IPR006059">
    <property type="entry name" value="SBP"/>
</dbReference>